<dbReference type="InterPro" id="IPR016195">
    <property type="entry name" value="Pol/histidinol_Pase-like"/>
</dbReference>
<dbReference type="EMBL" id="ATBY01000013">
    <property type="protein sequence ID" value="EPD69327.1"/>
    <property type="molecule type" value="Genomic_DNA"/>
</dbReference>
<dbReference type="STRING" id="1125779.HMPREF1219_01195"/>
<evidence type="ECO:0000256" key="3">
    <source>
        <dbReference type="ARBA" id="ARBA00022801"/>
    </source>
</evidence>
<reference evidence="6 7" key="1">
    <citation type="submission" date="2013-05" db="EMBL/GenBank/DDBJ databases">
        <title>The Genome Sequence of Corynebacterium pyruviciproducens 1773O (ATCC BAA-1742).</title>
        <authorList>
            <consortium name="The Broad Institute Genomics Platform"/>
            <person name="Earl A."/>
            <person name="Ward D."/>
            <person name="Feldgarden M."/>
            <person name="Gevers D."/>
            <person name="Tong J."/>
            <person name="Walker B."/>
            <person name="Young S."/>
            <person name="Zeng Q."/>
            <person name="Gargeya S."/>
            <person name="Fitzgerald M."/>
            <person name="Haas B."/>
            <person name="Abouelleil A."/>
            <person name="Allen A.W."/>
            <person name="Alvarado L."/>
            <person name="Arachchi H.M."/>
            <person name="Berlin A.M."/>
            <person name="Chapman S.B."/>
            <person name="Gainer-Dewar J."/>
            <person name="Goldberg J."/>
            <person name="Griggs A."/>
            <person name="Gujja S."/>
            <person name="Hansen M."/>
            <person name="Howarth C."/>
            <person name="Imamovic A."/>
            <person name="Ireland A."/>
            <person name="Larimer J."/>
            <person name="McCowan C."/>
            <person name="Murphy C."/>
            <person name="Pearson M."/>
            <person name="Poon T.W."/>
            <person name="Priest M."/>
            <person name="Roberts A."/>
            <person name="Saif S."/>
            <person name="Shea T."/>
            <person name="Sisk P."/>
            <person name="Sykes S."/>
            <person name="Wortman J."/>
            <person name="Nusbaum C."/>
            <person name="Birren B."/>
        </authorList>
    </citation>
    <scope>NUCLEOTIDE SEQUENCE [LARGE SCALE GENOMIC DNA]</scope>
    <source>
        <strain evidence="6 7">ATCC BAA-1742</strain>
    </source>
</reference>
<proteinExistence type="inferred from homology"/>
<evidence type="ECO:0000313" key="6">
    <source>
        <dbReference type="EMBL" id="EPD69327.1"/>
    </source>
</evidence>
<keyword evidence="7" id="KW-1185">Reference proteome</keyword>
<dbReference type="Gene3D" id="3.20.20.140">
    <property type="entry name" value="Metal-dependent hydrolases"/>
    <property type="match status" value="1"/>
</dbReference>
<dbReference type="AlphaFoldDB" id="S2ZH17"/>
<dbReference type="EC" id="3.1.3.48" evidence="2"/>
<dbReference type="HOGENOM" id="CLU_085966_1_0_11"/>
<dbReference type="PANTHER" id="PTHR39181:SF1">
    <property type="entry name" value="TYROSINE-PROTEIN PHOSPHATASE YWQE"/>
    <property type="match status" value="1"/>
</dbReference>
<dbReference type="Proteomes" id="UP000014408">
    <property type="component" value="Unassembled WGS sequence"/>
</dbReference>
<sequence length="215" mass="24478">MLDEHCHIVFGVDDGSRTADESSAMLQSAKDSGIDRIICTPHMRWSDFDKNKVEQHFQEVRLRGEEYGLQLTLGYEVFYETLLKIGLDKSTQFVTSGTNSILIEFNTGGRVLDGWQHTFYELQTKHGLSITLAHPERYSSVLEDFDLLYRIVDSGCRVQVSAGDLFGNRQVARCAKRIIKEGLCDALVSDAHRPGHYRNFQKAIKKYGKYLDFSS</sequence>
<gene>
    <name evidence="6" type="ORF">HMPREF1219_01195</name>
</gene>
<evidence type="ECO:0000256" key="2">
    <source>
        <dbReference type="ARBA" id="ARBA00013064"/>
    </source>
</evidence>
<dbReference type="PATRIC" id="fig|1125779.3.peg.1177"/>
<comment type="catalytic activity">
    <reaction evidence="5">
        <text>O-phospho-L-tyrosyl-[protein] + H2O = L-tyrosyl-[protein] + phosphate</text>
        <dbReference type="Rhea" id="RHEA:10684"/>
        <dbReference type="Rhea" id="RHEA-COMP:10136"/>
        <dbReference type="Rhea" id="RHEA-COMP:20101"/>
        <dbReference type="ChEBI" id="CHEBI:15377"/>
        <dbReference type="ChEBI" id="CHEBI:43474"/>
        <dbReference type="ChEBI" id="CHEBI:46858"/>
        <dbReference type="ChEBI" id="CHEBI:61978"/>
        <dbReference type="EC" id="3.1.3.48"/>
    </reaction>
</comment>
<evidence type="ECO:0000256" key="1">
    <source>
        <dbReference type="ARBA" id="ARBA00005750"/>
    </source>
</evidence>
<organism evidence="6 7">
    <name type="scientific">Corynebacterium pyruviciproducens ATCC BAA-1742</name>
    <dbReference type="NCBI Taxonomy" id="1125779"/>
    <lineage>
        <taxon>Bacteria</taxon>
        <taxon>Bacillati</taxon>
        <taxon>Actinomycetota</taxon>
        <taxon>Actinomycetes</taxon>
        <taxon>Mycobacteriales</taxon>
        <taxon>Corynebacteriaceae</taxon>
        <taxon>Corynebacterium</taxon>
    </lineage>
</organism>
<evidence type="ECO:0000256" key="5">
    <source>
        <dbReference type="ARBA" id="ARBA00051722"/>
    </source>
</evidence>
<dbReference type="SUPFAM" id="SSF89550">
    <property type="entry name" value="PHP domain-like"/>
    <property type="match status" value="1"/>
</dbReference>
<comment type="caution">
    <text evidence="6">The sequence shown here is derived from an EMBL/GenBank/DDBJ whole genome shotgun (WGS) entry which is preliminary data.</text>
</comment>
<dbReference type="RefSeq" id="WP_016457957.1">
    <property type="nucleotide sequence ID" value="NZ_KE150446.1"/>
</dbReference>
<dbReference type="PANTHER" id="PTHR39181">
    <property type="entry name" value="TYROSINE-PROTEIN PHOSPHATASE YWQE"/>
    <property type="match status" value="1"/>
</dbReference>
<dbReference type="InterPro" id="IPR016667">
    <property type="entry name" value="Caps_polysacc_synth_CpsB/CapC"/>
</dbReference>
<evidence type="ECO:0000256" key="4">
    <source>
        <dbReference type="ARBA" id="ARBA00022912"/>
    </source>
</evidence>
<dbReference type="PIRSF" id="PIRSF016557">
    <property type="entry name" value="Caps_synth_CpsB"/>
    <property type="match status" value="1"/>
</dbReference>
<protein>
    <recommendedName>
        <fullName evidence="2">protein-tyrosine-phosphatase</fullName>
        <ecNumber evidence="2">3.1.3.48</ecNumber>
    </recommendedName>
</protein>
<comment type="similarity">
    <text evidence="1">Belongs to the metallo-dependent hydrolases superfamily. CpsB/CapC family.</text>
</comment>
<keyword evidence="4" id="KW-0904">Protein phosphatase</keyword>
<accession>S2ZH17</accession>
<dbReference type="GO" id="GO:0030145">
    <property type="term" value="F:manganese ion binding"/>
    <property type="evidence" value="ECO:0007669"/>
    <property type="project" value="InterPro"/>
</dbReference>
<dbReference type="Pfam" id="PF19567">
    <property type="entry name" value="CpsB_CapC"/>
    <property type="match status" value="1"/>
</dbReference>
<name>S2ZH17_9CORY</name>
<dbReference type="eggNOG" id="COG4464">
    <property type="taxonomic scope" value="Bacteria"/>
</dbReference>
<evidence type="ECO:0000313" key="7">
    <source>
        <dbReference type="Proteomes" id="UP000014408"/>
    </source>
</evidence>
<dbReference type="GO" id="GO:0004725">
    <property type="term" value="F:protein tyrosine phosphatase activity"/>
    <property type="evidence" value="ECO:0007669"/>
    <property type="project" value="UniProtKB-EC"/>
</dbReference>
<keyword evidence="3" id="KW-0378">Hydrolase</keyword>